<name>A0A9R1CC48_9BACT</name>
<dbReference type="Proteomes" id="UP000825483">
    <property type="component" value="Unassembled WGS sequence"/>
</dbReference>
<dbReference type="GO" id="GO:0003677">
    <property type="term" value="F:DNA binding"/>
    <property type="evidence" value="ECO:0007669"/>
    <property type="project" value="UniProtKB-KW"/>
</dbReference>
<dbReference type="InterPro" id="IPR018522">
    <property type="entry name" value="TopoIIA_CS"/>
</dbReference>
<evidence type="ECO:0000256" key="5">
    <source>
        <dbReference type="ARBA" id="ARBA00022741"/>
    </source>
</evidence>
<dbReference type="InterPro" id="IPR013506">
    <property type="entry name" value="Topo_IIA_bsu_dom2"/>
</dbReference>
<comment type="caution">
    <text evidence="14">The sequence shown here is derived from an EMBL/GenBank/DDBJ whole genome shotgun (WGS) entry which is preliminary data.</text>
</comment>
<accession>A0A9R1CC48</accession>
<evidence type="ECO:0000256" key="11">
    <source>
        <dbReference type="ARBA" id="ARBA00063644"/>
    </source>
</evidence>
<keyword evidence="7" id="KW-0460">Magnesium</keyword>
<reference evidence="14" key="1">
    <citation type="journal article" date="2022" name="Int. J. Syst. Evol. Microbiol.">
        <title>Prevotella lacticifex sp. nov., isolated from the rumen of cows.</title>
        <authorList>
            <person name="Shinkai T."/>
            <person name="Ikeyama N."/>
            <person name="Kumagai M."/>
            <person name="Ohmori H."/>
            <person name="Sakamoto M."/>
            <person name="Ohkuma M."/>
            <person name="Mitsumori M."/>
        </authorList>
    </citation>
    <scope>NUCLEOTIDE SEQUENCE</scope>
    <source>
        <strain evidence="14">R5076</strain>
    </source>
</reference>
<dbReference type="Gene3D" id="3.30.230.10">
    <property type="match status" value="1"/>
</dbReference>
<dbReference type="PROSITE" id="PS00177">
    <property type="entry name" value="TOPOISOMERASE_II"/>
    <property type="match status" value="1"/>
</dbReference>
<dbReference type="Gene3D" id="3.40.50.670">
    <property type="match status" value="1"/>
</dbReference>
<dbReference type="InterPro" id="IPR002288">
    <property type="entry name" value="DNA_gyrase_B_C"/>
</dbReference>
<dbReference type="Pfam" id="PF01751">
    <property type="entry name" value="Toprim"/>
    <property type="match status" value="1"/>
</dbReference>
<proteinExistence type="predicted"/>
<dbReference type="GO" id="GO:0046872">
    <property type="term" value="F:metal ion binding"/>
    <property type="evidence" value="ECO:0007669"/>
    <property type="project" value="UniProtKB-KW"/>
</dbReference>
<dbReference type="InterPro" id="IPR013760">
    <property type="entry name" value="Topo_IIA-like_dom_sf"/>
</dbReference>
<comment type="cofactor">
    <cofactor evidence="2">
        <name>Mg(2+)</name>
        <dbReference type="ChEBI" id="CHEBI:18420"/>
    </cofactor>
</comment>
<dbReference type="SMART" id="SM00387">
    <property type="entry name" value="HATPase_c"/>
    <property type="match status" value="1"/>
</dbReference>
<keyword evidence="8" id="KW-0799">Topoisomerase</keyword>
<evidence type="ECO:0000256" key="10">
    <source>
        <dbReference type="ARBA" id="ARBA00023235"/>
    </source>
</evidence>
<evidence type="ECO:0000256" key="9">
    <source>
        <dbReference type="ARBA" id="ARBA00023125"/>
    </source>
</evidence>
<evidence type="ECO:0000313" key="15">
    <source>
        <dbReference type="Proteomes" id="UP000825483"/>
    </source>
</evidence>
<dbReference type="PRINTS" id="PR00418">
    <property type="entry name" value="TPI2FAMILY"/>
</dbReference>
<dbReference type="InterPro" id="IPR013759">
    <property type="entry name" value="Topo_IIA_B_C"/>
</dbReference>
<dbReference type="InterPro" id="IPR036890">
    <property type="entry name" value="HATPase_C_sf"/>
</dbReference>
<dbReference type="InterPro" id="IPR003594">
    <property type="entry name" value="HATPase_dom"/>
</dbReference>
<dbReference type="GO" id="GO:0006265">
    <property type="term" value="P:DNA topological change"/>
    <property type="evidence" value="ECO:0007669"/>
    <property type="project" value="InterPro"/>
</dbReference>
<dbReference type="FunFam" id="3.30.565.10:FF:000063">
    <property type="entry name" value="DNA topoisomerase (ATP-hydrolyzing)"/>
    <property type="match status" value="1"/>
</dbReference>
<dbReference type="Pfam" id="PF00986">
    <property type="entry name" value="DNA_gyraseB_C"/>
    <property type="match status" value="1"/>
</dbReference>
<dbReference type="GO" id="GO:0005524">
    <property type="term" value="F:ATP binding"/>
    <property type="evidence" value="ECO:0007669"/>
    <property type="project" value="UniProtKB-KW"/>
</dbReference>
<feature type="region of interest" description="Disordered" evidence="12">
    <location>
        <begin position="1"/>
        <end position="37"/>
    </location>
</feature>
<dbReference type="AlphaFoldDB" id="A0A9R1CC48"/>
<evidence type="ECO:0000256" key="4">
    <source>
        <dbReference type="ARBA" id="ARBA00022723"/>
    </source>
</evidence>
<sequence>MPDNTDNTKAVGSDATEKELNNAPAAGTGEATPEYNDDNIRHLSDMEHVRTRPGMYIGRLGDGTLPEDGIYVLLKEVIDNSIDEFKMHAGDRIEVDVIDNLSVSVRDYGRGIPQGKLVEAVSVLNTGGKYDSKAFKKSVGLNGVGVKAVNALSSRFEVKSYRDGKVRHLVFEKGVLKSDETTASDDENGTYIFFRPDDSPSLFKNYSFHDDIVETMLRNYTYLNTGLTIMYNGRRILSRHGLKDLLTDNMTEEPLYPIVHLTGEDIEIAFTHTKQYGEEYHSFVNGQHTTQGGTHQTAFKEHFARTVKEFFGKYEYSDIRNGLVAAIAINVEEPVFESQTKIKLGSTLMAPDGETINKYVGDFIKQNVDNYLHIHKEDCTDIMEEHIKEAERERKAMAGVAKLARERAKKVSLHNRKLRDCRIHYNDTKNNRKEESSIFITEGDSASGSITKSRDVNTQAVFSLRGKPLNCFGLTKKVCYENEEFNLLQAALNIEDGLDNLRYNKVIVATDADVDGMHIRLLLITFFLQFYPELIKKGHVYVLQTPLFRVRNKRSKIKNKQVVKDADARLGVKEKKNDFITRYCYTEEERLNAIRDLGPEPEITRFKGLGEISPDEFVHFIGPDMRLEQVTLHKNDQVQKLLEYYMGKNTMERQNFIIDNLVIEEDLPQDEEMAEDRKQA</sequence>
<dbReference type="InterPro" id="IPR020568">
    <property type="entry name" value="Ribosomal_Su5_D2-typ_SF"/>
</dbReference>
<feature type="compositionally biased region" description="Polar residues" evidence="12">
    <location>
        <begin position="1"/>
        <end position="10"/>
    </location>
</feature>
<dbReference type="SMART" id="SM00433">
    <property type="entry name" value="TOP2c"/>
    <property type="match status" value="1"/>
</dbReference>
<organism evidence="14 15">
    <name type="scientific">Prevotella lacticifex</name>
    <dbReference type="NCBI Taxonomy" id="2854755"/>
    <lineage>
        <taxon>Bacteria</taxon>
        <taxon>Pseudomonadati</taxon>
        <taxon>Bacteroidota</taxon>
        <taxon>Bacteroidia</taxon>
        <taxon>Bacteroidales</taxon>
        <taxon>Prevotellaceae</taxon>
        <taxon>Prevotella</taxon>
    </lineage>
</organism>
<evidence type="ECO:0000256" key="8">
    <source>
        <dbReference type="ARBA" id="ARBA00023029"/>
    </source>
</evidence>
<dbReference type="PROSITE" id="PS50880">
    <property type="entry name" value="TOPRIM"/>
    <property type="match status" value="1"/>
</dbReference>
<evidence type="ECO:0000256" key="6">
    <source>
        <dbReference type="ARBA" id="ARBA00022840"/>
    </source>
</evidence>
<evidence type="ECO:0000259" key="13">
    <source>
        <dbReference type="PROSITE" id="PS50880"/>
    </source>
</evidence>
<keyword evidence="6" id="KW-0067">ATP-binding</keyword>
<feature type="domain" description="Toprim" evidence="13">
    <location>
        <begin position="436"/>
        <end position="546"/>
    </location>
</feature>
<keyword evidence="15" id="KW-1185">Reference proteome</keyword>
<dbReference type="GO" id="GO:0003918">
    <property type="term" value="F:DNA topoisomerase type II (double strand cut, ATP-hydrolyzing) activity"/>
    <property type="evidence" value="ECO:0007669"/>
    <property type="project" value="UniProtKB-EC"/>
</dbReference>
<evidence type="ECO:0000313" key="14">
    <source>
        <dbReference type="EMBL" id="GJG59903.1"/>
    </source>
</evidence>
<gene>
    <name evidence="14" type="ORF">PRLR5076_27540</name>
</gene>
<dbReference type="CDD" id="cd01030">
    <property type="entry name" value="TOPRIM_TopoIIA_like"/>
    <property type="match status" value="1"/>
</dbReference>
<evidence type="ECO:0000256" key="2">
    <source>
        <dbReference type="ARBA" id="ARBA00001946"/>
    </source>
</evidence>
<dbReference type="SUPFAM" id="SSF55874">
    <property type="entry name" value="ATPase domain of HSP90 chaperone/DNA topoisomerase II/histidine kinase"/>
    <property type="match status" value="1"/>
</dbReference>
<dbReference type="SUPFAM" id="SSF54211">
    <property type="entry name" value="Ribosomal protein S5 domain 2-like"/>
    <property type="match status" value="1"/>
</dbReference>
<dbReference type="Pfam" id="PF02518">
    <property type="entry name" value="HATPase_c"/>
    <property type="match status" value="1"/>
</dbReference>
<dbReference type="InterPro" id="IPR014721">
    <property type="entry name" value="Ribsml_uS5_D2-typ_fold_subgr"/>
</dbReference>
<dbReference type="PANTHER" id="PTHR45866:SF2">
    <property type="entry name" value="DNA TOPOISOMERASE (ATP-HYDROLYZING)"/>
    <property type="match status" value="1"/>
</dbReference>
<dbReference type="InterPro" id="IPR001241">
    <property type="entry name" value="Topo_IIA"/>
</dbReference>
<evidence type="ECO:0000256" key="12">
    <source>
        <dbReference type="SAM" id="MobiDB-lite"/>
    </source>
</evidence>
<dbReference type="Pfam" id="PF00204">
    <property type="entry name" value="DNA_gyraseB"/>
    <property type="match status" value="1"/>
</dbReference>
<comment type="catalytic activity">
    <reaction evidence="1">
        <text>ATP-dependent breakage, passage and rejoining of double-stranded DNA.</text>
        <dbReference type="EC" id="5.6.2.2"/>
    </reaction>
</comment>
<dbReference type="FunFam" id="3.40.50.670:FF:000006">
    <property type="entry name" value="DNA topoisomerase (ATP-hydrolyzing)"/>
    <property type="match status" value="1"/>
</dbReference>
<dbReference type="EMBL" id="BPUB01000002">
    <property type="protein sequence ID" value="GJG59903.1"/>
    <property type="molecule type" value="Genomic_DNA"/>
</dbReference>
<keyword evidence="10" id="KW-0413">Isomerase</keyword>
<keyword evidence="9" id="KW-0238">DNA-binding</keyword>
<keyword evidence="4" id="KW-0479">Metal-binding</keyword>
<evidence type="ECO:0000256" key="7">
    <source>
        <dbReference type="ARBA" id="ARBA00022842"/>
    </source>
</evidence>
<protein>
    <recommendedName>
        <fullName evidence="3">DNA topoisomerase (ATP-hydrolyzing)</fullName>
        <ecNumber evidence="3">5.6.2.2</ecNumber>
    </recommendedName>
</protein>
<dbReference type="Gene3D" id="3.30.565.10">
    <property type="entry name" value="Histidine kinase-like ATPase, C-terminal domain"/>
    <property type="match status" value="1"/>
</dbReference>
<evidence type="ECO:0000256" key="3">
    <source>
        <dbReference type="ARBA" id="ARBA00012895"/>
    </source>
</evidence>
<dbReference type="PANTHER" id="PTHR45866">
    <property type="entry name" value="DNA GYRASE/TOPOISOMERASE SUBUNIT B"/>
    <property type="match status" value="1"/>
</dbReference>
<keyword evidence="5" id="KW-0547">Nucleotide-binding</keyword>
<dbReference type="InterPro" id="IPR006171">
    <property type="entry name" value="TOPRIM_dom"/>
</dbReference>
<comment type="subunit">
    <text evidence="11">Heterotetramer composed of ParC and ParE.</text>
</comment>
<dbReference type="EC" id="5.6.2.2" evidence="3"/>
<dbReference type="SUPFAM" id="SSF56719">
    <property type="entry name" value="Type II DNA topoisomerase"/>
    <property type="match status" value="1"/>
</dbReference>
<evidence type="ECO:0000256" key="1">
    <source>
        <dbReference type="ARBA" id="ARBA00000185"/>
    </source>
</evidence>